<feature type="domain" description="TonB C-terminal" evidence="12">
    <location>
        <begin position="129"/>
        <end position="221"/>
    </location>
</feature>
<organism evidence="13 14">
    <name type="scientific">Methylacidiphilum infernorum (isolate V4)</name>
    <name type="common">Methylokorus infernorum (strain V4)</name>
    <dbReference type="NCBI Taxonomy" id="481448"/>
    <lineage>
        <taxon>Bacteria</taxon>
        <taxon>Pseudomonadati</taxon>
        <taxon>Verrucomicrobiota</taxon>
        <taxon>Methylacidiphilae</taxon>
        <taxon>Methylacidiphilales</taxon>
        <taxon>Methylacidiphilaceae</taxon>
        <taxon>Methylacidiphilum (ex Ratnadevi et al. 2023)</taxon>
    </lineage>
</organism>
<comment type="similarity">
    <text evidence="2">Belongs to the TonB family.</text>
</comment>
<feature type="compositionally biased region" description="Low complexity" evidence="10">
    <location>
        <begin position="59"/>
        <end position="69"/>
    </location>
</feature>
<keyword evidence="5" id="KW-0997">Cell inner membrane</keyword>
<dbReference type="PANTHER" id="PTHR33446">
    <property type="entry name" value="PROTEIN TONB-RELATED"/>
    <property type="match status" value="1"/>
</dbReference>
<gene>
    <name evidence="13" type="primary">tonB</name>
    <name evidence="13" type="ordered locus">Minf_2005</name>
</gene>
<dbReference type="GO" id="GO:0005886">
    <property type="term" value="C:plasma membrane"/>
    <property type="evidence" value="ECO:0007669"/>
    <property type="project" value="UniProtKB-SubCell"/>
</dbReference>
<evidence type="ECO:0000313" key="13">
    <source>
        <dbReference type="EMBL" id="ACD84059.1"/>
    </source>
</evidence>
<evidence type="ECO:0000256" key="1">
    <source>
        <dbReference type="ARBA" id="ARBA00004383"/>
    </source>
</evidence>
<dbReference type="PROSITE" id="PS52015">
    <property type="entry name" value="TONB_CTD"/>
    <property type="match status" value="1"/>
</dbReference>
<evidence type="ECO:0000313" key="14">
    <source>
        <dbReference type="Proteomes" id="UP000009149"/>
    </source>
</evidence>
<keyword evidence="6 11" id="KW-0812">Transmembrane</keyword>
<dbReference type="InterPro" id="IPR037682">
    <property type="entry name" value="TonB_C"/>
</dbReference>
<evidence type="ECO:0000256" key="6">
    <source>
        <dbReference type="ARBA" id="ARBA00022692"/>
    </source>
</evidence>
<evidence type="ECO:0000256" key="9">
    <source>
        <dbReference type="ARBA" id="ARBA00023136"/>
    </source>
</evidence>
<evidence type="ECO:0000256" key="5">
    <source>
        <dbReference type="ARBA" id="ARBA00022519"/>
    </source>
</evidence>
<feature type="region of interest" description="Disordered" evidence="10">
    <location>
        <begin position="97"/>
        <end position="137"/>
    </location>
</feature>
<dbReference type="GO" id="GO:0055085">
    <property type="term" value="P:transmembrane transport"/>
    <property type="evidence" value="ECO:0007669"/>
    <property type="project" value="InterPro"/>
</dbReference>
<dbReference type="SUPFAM" id="SSF74653">
    <property type="entry name" value="TolA/TonB C-terminal domain"/>
    <property type="match status" value="1"/>
</dbReference>
<dbReference type="HOGENOM" id="CLU_076057_2_0_0"/>
<dbReference type="NCBIfam" id="TIGR01352">
    <property type="entry name" value="tonB_Cterm"/>
    <property type="match status" value="1"/>
</dbReference>
<evidence type="ECO:0000259" key="12">
    <source>
        <dbReference type="PROSITE" id="PS52015"/>
    </source>
</evidence>
<evidence type="ECO:0000256" key="2">
    <source>
        <dbReference type="ARBA" id="ARBA00006555"/>
    </source>
</evidence>
<dbReference type="InterPro" id="IPR006260">
    <property type="entry name" value="TonB/TolA_C"/>
</dbReference>
<dbReference type="KEGG" id="min:Minf_2005"/>
<dbReference type="Pfam" id="PF03544">
    <property type="entry name" value="TonB_C"/>
    <property type="match status" value="1"/>
</dbReference>
<proteinExistence type="inferred from homology"/>
<feature type="transmembrane region" description="Helical" evidence="11">
    <location>
        <begin position="7"/>
        <end position="30"/>
    </location>
</feature>
<dbReference type="EMBL" id="CP000975">
    <property type="protein sequence ID" value="ACD84059.1"/>
    <property type="molecule type" value="Genomic_DNA"/>
</dbReference>
<evidence type="ECO:0000256" key="4">
    <source>
        <dbReference type="ARBA" id="ARBA00022475"/>
    </source>
</evidence>
<dbReference type="eggNOG" id="COG0810">
    <property type="taxonomic scope" value="Bacteria"/>
</dbReference>
<accession>B3DYL1</accession>
<dbReference type="STRING" id="481448.Minf_2005"/>
<reference evidence="13 14" key="1">
    <citation type="journal article" date="2008" name="Biol. Direct">
        <title>Complete genome sequence of the extremely acidophilic methanotroph isolate V4, Methylacidiphilum infernorum, a representative of the bacterial phylum Verrucomicrobia.</title>
        <authorList>
            <person name="Hou S."/>
            <person name="Makarova K.S."/>
            <person name="Saw J.H."/>
            <person name="Senin P."/>
            <person name="Ly B.V."/>
            <person name="Zhou Z."/>
            <person name="Ren Y."/>
            <person name="Wang J."/>
            <person name="Galperin M.Y."/>
            <person name="Omelchenko M.V."/>
            <person name="Wolf Y.I."/>
            <person name="Yutin N."/>
            <person name="Koonin E.V."/>
            <person name="Stott M.B."/>
            <person name="Mountain B.W."/>
            <person name="Crowe M.A."/>
            <person name="Smirnova A.V."/>
            <person name="Dunfield P.F."/>
            <person name="Feng L."/>
            <person name="Wang L."/>
            <person name="Alam M."/>
        </authorList>
    </citation>
    <scope>NUCLEOTIDE SEQUENCE [LARGE SCALE GENOMIC DNA]</scope>
    <source>
        <strain evidence="14">Isolate V4</strain>
    </source>
</reference>
<dbReference type="Proteomes" id="UP000009149">
    <property type="component" value="Chromosome"/>
</dbReference>
<evidence type="ECO:0000256" key="10">
    <source>
        <dbReference type="SAM" id="MobiDB-lite"/>
    </source>
</evidence>
<keyword evidence="9 11" id="KW-0472">Membrane</keyword>
<evidence type="ECO:0000256" key="11">
    <source>
        <dbReference type="SAM" id="Phobius"/>
    </source>
</evidence>
<comment type="subcellular location">
    <subcellularLocation>
        <location evidence="1">Cell inner membrane</location>
        <topology evidence="1">Single-pass membrane protein</topology>
        <orientation evidence="1">Periplasmic side</orientation>
    </subcellularLocation>
</comment>
<feature type="region of interest" description="Disordered" evidence="10">
    <location>
        <begin position="54"/>
        <end position="80"/>
    </location>
</feature>
<keyword evidence="8 11" id="KW-1133">Transmembrane helix</keyword>
<sequence length="221" mass="23955">MRMEIKDIIGLVASLVFHFVLLFGVGSLFYKKAEYAMGGAIGYSQIELVEGSSGKVDEPQAQSPVVPQPQKEEIPKKEDFSLLEKKKEEPKPALAITKPSANYGQGRTGKGKNTRTLVRGTASGGGGTTTAASPDYLHNPIPPYPEECRCRGQEGLVVLKVCVSPEGRPVSVQLSKSSGFTAMDRSALETVQRWKFNPAKMAGIPVTSYVIVPIRFKLLND</sequence>
<evidence type="ECO:0000256" key="3">
    <source>
        <dbReference type="ARBA" id="ARBA00022448"/>
    </source>
</evidence>
<dbReference type="OrthoDB" id="190720at2"/>
<keyword evidence="3" id="KW-0813">Transport</keyword>
<dbReference type="InterPro" id="IPR051045">
    <property type="entry name" value="TonB-dependent_transducer"/>
</dbReference>
<protein>
    <submittedName>
        <fullName evidence="13">Periplasmic protein TonB</fullName>
    </submittedName>
</protein>
<keyword evidence="4" id="KW-1003">Cell membrane</keyword>
<name>B3DYL1_METI4</name>
<dbReference type="GO" id="GO:0015031">
    <property type="term" value="P:protein transport"/>
    <property type="evidence" value="ECO:0007669"/>
    <property type="project" value="UniProtKB-KW"/>
</dbReference>
<evidence type="ECO:0000256" key="8">
    <source>
        <dbReference type="ARBA" id="ARBA00022989"/>
    </source>
</evidence>
<dbReference type="Gene3D" id="3.30.1150.10">
    <property type="match status" value="1"/>
</dbReference>
<keyword evidence="7" id="KW-0653">Protein transport</keyword>
<feature type="compositionally biased region" description="Basic and acidic residues" evidence="10">
    <location>
        <begin position="70"/>
        <end position="80"/>
    </location>
</feature>
<dbReference type="AlphaFoldDB" id="B3DYL1"/>
<evidence type="ECO:0000256" key="7">
    <source>
        <dbReference type="ARBA" id="ARBA00022927"/>
    </source>
</evidence>